<dbReference type="InParanoid" id="A0A7N2LF98"/>
<reference evidence="2" key="2">
    <citation type="submission" date="2021-01" db="UniProtKB">
        <authorList>
            <consortium name="EnsemblPlants"/>
        </authorList>
    </citation>
    <scope>IDENTIFICATION</scope>
</reference>
<dbReference type="RefSeq" id="XP_030963056.1">
    <property type="nucleotide sequence ID" value="XM_031107196.1"/>
</dbReference>
<dbReference type="Proteomes" id="UP000594261">
    <property type="component" value="Chromosome 4"/>
</dbReference>
<dbReference type="EMBL" id="LRBV02000004">
    <property type="status" value="NOT_ANNOTATED_CDS"/>
    <property type="molecule type" value="Genomic_DNA"/>
</dbReference>
<dbReference type="Pfam" id="PF03140">
    <property type="entry name" value="DUF247"/>
    <property type="match status" value="1"/>
</dbReference>
<protein>
    <submittedName>
        <fullName evidence="2">Uncharacterized protein</fullName>
    </submittedName>
</protein>
<keyword evidence="1" id="KW-0812">Transmembrane</keyword>
<keyword evidence="1" id="KW-0472">Membrane</keyword>
<sequence length="464" mass="54035">MDCKELAIDIPLVMEPVQWPECCIYRVPKKLREVNNDAYTPKLISIGPIHHGVCELHAMEMLKLRYLREFCYRTRTCHKDIAGVIETNELKIRRCYEEIFDISSEDFVKMVVLDSIFIIEHFLRSAASDGLFNRSPACGEEESYASEEDGCCNARGDEKDCILSKPLLRKHIQQDLLLLENQLPFFILDELHTQFSKSEQNKCISFLKLARGYFFSSFEKKTKIDKKNVKHFTDFMRYFYYPSDFKSTGQPIETLHNAKKLDEAGVIFKKADGRMLLDIRFKKSNLTEIFPCFTCSWLLRCLPFLKRFPCLVNTQTFLEVPRLEVHDETESIFRNLMALEQCHYPFEAYICNYMVLLDFLTNTREDVELLVEKGIIVNKLGSNKAVAIMVNKLGLEIEQKGSCYLKLAQQLNGYYANDCNRNMGSLRTIYFGDIWRGTATFIGTIVLLVTILNFLRPFFYKINI</sequence>
<reference evidence="2 3" key="1">
    <citation type="journal article" date="2016" name="G3 (Bethesda)">
        <title>First Draft Assembly and Annotation of the Genome of a California Endemic Oak Quercus lobata Nee (Fagaceae).</title>
        <authorList>
            <person name="Sork V.L."/>
            <person name="Fitz-Gibbon S.T."/>
            <person name="Puiu D."/>
            <person name="Crepeau M."/>
            <person name="Gugger P.F."/>
            <person name="Sherman R."/>
            <person name="Stevens K."/>
            <person name="Langley C.H."/>
            <person name="Pellegrini M."/>
            <person name="Salzberg S.L."/>
        </authorList>
    </citation>
    <scope>NUCLEOTIDE SEQUENCE [LARGE SCALE GENOMIC DNA]</scope>
    <source>
        <strain evidence="2 3">cv. SW786</strain>
    </source>
</reference>
<proteinExistence type="predicted"/>
<dbReference type="OMA" id="DNTERIM"/>
<evidence type="ECO:0000313" key="2">
    <source>
        <dbReference type="EnsemblPlants" id="QL04p031408:mrna:CDS:1"/>
    </source>
</evidence>
<keyword evidence="3" id="KW-1185">Reference proteome</keyword>
<gene>
    <name evidence="2" type="primary">LOC115984223</name>
</gene>
<dbReference type="GeneID" id="115984223"/>
<dbReference type="KEGG" id="qlo:115984223"/>
<dbReference type="OrthoDB" id="591587at2759"/>
<dbReference type="PANTHER" id="PTHR31170">
    <property type="entry name" value="BNAC04G53230D PROTEIN"/>
    <property type="match status" value="1"/>
</dbReference>
<keyword evidence="1" id="KW-1133">Transmembrane helix</keyword>
<dbReference type="AlphaFoldDB" id="A0A7N2LF98"/>
<dbReference type="EnsemblPlants" id="QL04p031408:mrna">
    <property type="protein sequence ID" value="QL04p031408:mrna:CDS:1"/>
    <property type="gene ID" value="QL04p031408"/>
</dbReference>
<accession>A0A7N2LF98</accession>
<feature type="transmembrane region" description="Helical" evidence="1">
    <location>
        <begin position="434"/>
        <end position="455"/>
    </location>
</feature>
<evidence type="ECO:0000256" key="1">
    <source>
        <dbReference type="SAM" id="Phobius"/>
    </source>
</evidence>
<name>A0A7N2LF98_QUELO</name>
<dbReference type="InterPro" id="IPR004158">
    <property type="entry name" value="DUF247_pln"/>
</dbReference>
<dbReference type="FunCoup" id="A0A7N2LF98">
    <property type="interactions" value="23"/>
</dbReference>
<organism evidence="2 3">
    <name type="scientific">Quercus lobata</name>
    <name type="common">Valley oak</name>
    <dbReference type="NCBI Taxonomy" id="97700"/>
    <lineage>
        <taxon>Eukaryota</taxon>
        <taxon>Viridiplantae</taxon>
        <taxon>Streptophyta</taxon>
        <taxon>Embryophyta</taxon>
        <taxon>Tracheophyta</taxon>
        <taxon>Spermatophyta</taxon>
        <taxon>Magnoliopsida</taxon>
        <taxon>eudicotyledons</taxon>
        <taxon>Gunneridae</taxon>
        <taxon>Pentapetalae</taxon>
        <taxon>rosids</taxon>
        <taxon>fabids</taxon>
        <taxon>Fagales</taxon>
        <taxon>Fagaceae</taxon>
        <taxon>Quercus</taxon>
    </lineage>
</organism>
<dbReference type="Gramene" id="QL04p031408:mrna">
    <property type="protein sequence ID" value="QL04p031408:mrna:CDS:1"/>
    <property type="gene ID" value="QL04p031408"/>
</dbReference>
<evidence type="ECO:0000313" key="3">
    <source>
        <dbReference type="Proteomes" id="UP000594261"/>
    </source>
</evidence>
<dbReference type="PANTHER" id="PTHR31170:SF9">
    <property type="entry name" value="PROTEIN, PUTATIVE (DUF247)-RELATED"/>
    <property type="match status" value="1"/>
</dbReference>